<sequence>MVVNDDNSVIKYKFQRKAGRNIIEHRPVFTPDGESLAVIVENIIRVYNLETGDCVRTLETESAVDDLIAIQFPENEDYNLYGCSSKGYVTIWTWEKGAVLREIKLNIPSDSKILTFNLIDSTECFITAGCKSNKFLYIARFSMKTGQLLSLYKINALYYNMVRVVIGWCEGERFAAITNGTKTLYIQNINKPHVYQFIMNSNDLRILAVAAHHKASAVAITDTLGRTTVIRGNLFDKTSIAREVLHWHYLPPLDVCFSLQGSYLYSGGIEKVLVKWTLSNLAHEANSKEFIPRLPGFVRYITNSNTHIAISLSNNSVVIANARMRVLTTILECGGLSPVARTFGSMLLYHQPSRSLIMPGRVGHLQLYSTVTDKVLYNVDITGLNPIPAERWNILPIETEVSCAGLCGNGTWLVTSEYRNDGVIYPEEKLKFWQSQKGPVPFELNTVVNLSHGGCNVVSIVLNFFGDLCVTAGSDQKFRVWKRETSSDNPKKKIWTCLTTCYYSSGVSQFSSHGVYNDFKIGKLYKRSKENDIQPYLTEVHKDDVIYKIINIHKEQNIGDPEIFKYGMRVDEENDMGGVAISADGSLIAAWFGCKLTLWDTHLCNLRTTLSHPALRPKGIDVKFGSKDAAHYLVCTTATSLAVWSLLSLTVKWMVQIQTSCLAADRFSNRMAVTTNNNDVFVFSPQSPSPILVRKNLLDPETGVFKQCCFGNSTANDIRVYLMRNNSEIYCVEPEQTKEGRLEVISKRNMPKSKFGALLAEKQLSEVRPARPGEEFVYDLNAVGGAAVAQFASASPHMLPPVSILCTTFLKQLTGQQQPEENEDQKEDNIMEIDQPSSDDEGGDSEKLNGPYTPKVAELWTPNYEAVKTKKLNKVMKEPFLDLHATSSLFGV</sequence>
<organism evidence="1 2">
    <name type="scientific">Dendrolimus kikuchii</name>
    <dbReference type="NCBI Taxonomy" id="765133"/>
    <lineage>
        <taxon>Eukaryota</taxon>
        <taxon>Metazoa</taxon>
        <taxon>Ecdysozoa</taxon>
        <taxon>Arthropoda</taxon>
        <taxon>Hexapoda</taxon>
        <taxon>Insecta</taxon>
        <taxon>Pterygota</taxon>
        <taxon>Neoptera</taxon>
        <taxon>Endopterygota</taxon>
        <taxon>Lepidoptera</taxon>
        <taxon>Glossata</taxon>
        <taxon>Ditrysia</taxon>
        <taxon>Bombycoidea</taxon>
        <taxon>Lasiocampidae</taxon>
        <taxon>Dendrolimus</taxon>
    </lineage>
</organism>
<comment type="caution">
    <text evidence="1">The sequence shown here is derived from an EMBL/GenBank/DDBJ whole genome shotgun (WGS) entry which is preliminary data.</text>
</comment>
<accession>A0ACC1CYV7</accession>
<evidence type="ECO:0000313" key="2">
    <source>
        <dbReference type="Proteomes" id="UP000824533"/>
    </source>
</evidence>
<protein>
    <submittedName>
        <fullName evidence="1">Uncharacterized protein</fullName>
    </submittedName>
</protein>
<dbReference type="EMBL" id="CM034399">
    <property type="protein sequence ID" value="KAJ0176649.1"/>
    <property type="molecule type" value="Genomic_DNA"/>
</dbReference>
<evidence type="ECO:0000313" key="1">
    <source>
        <dbReference type="EMBL" id="KAJ0176649.1"/>
    </source>
</evidence>
<keyword evidence="2" id="KW-1185">Reference proteome</keyword>
<name>A0ACC1CYV7_9NEOP</name>
<reference evidence="1 2" key="1">
    <citation type="journal article" date="2021" name="Front. Genet.">
        <title>Chromosome-Level Genome Assembly Reveals Significant Gene Expansion in the Toll and IMD Signaling Pathways of Dendrolimus kikuchii.</title>
        <authorList>
            <person name="Zhou J."/>
            <person name="Wu P."/>
            <person name="Xiong Z."/>
            <person name="Liu N."/>
            <person name="Zhao N."/>
            <person name="Ji M."/>
            <person name="Qiu Y."/>
            <person name="Yang B."/>
        </authorList>
    </citation>
    <scope>NUCLEOTIDE SEQUENCE [LARGE SCALE GENOMIC DNA]</scope>
    <source>
        <strain evidence="1">Ann1</strain>
    </source>
</reference>
<proteinExistence type="predicted"/>
<dbReference type="Proteomes" id="UP000824533">
    <property type="component" value="Linkage Group LG13"/>
</dbReference>
<gene>
    <name evidence="1" type="ORF">K1T71_007828</name>
</gene>